<dbReference type="InterPro" id="IPR036249">
    <property type="entry name" value="Thioredoxin-like_sf"/>
</dbReference>
<dbReference type="AlphaFoldDB" id="A0A6C7EA74"/>
<sequence>MIARPTIGLPAPDIDLPSSRGGRWKLADHRGRAVVVVFHRHNH</sequence>
<gene>
    <name evidence="1" type="ORF">YM304_17210</name>
</gene>
<name>A0A6C7EA74_ILUCY</name>
<evidence type="ECO:0000313" key="2">
    <source>
        <dbReference type="Proteomes" id="UP000011863"/>
    </source>
</evidence>
<keyword evidence="2" id="KW-1185">Reference proteome</keyword>
<proteinExistence type="predicted"/>
<dbReference type="EMBL" id="AP012057">
    <property type="protein sequence ID" value="BAN02035.1"/>
    <property type="molecule type" value="Genomic_DNA"/>
</dbReference>
<dbReference type="KEGG" id="aym:YM304_17210"/>
<evidence type="ECO:0008006" key="3">
    <source>
        <dbReference type="Google" id="ProtNLM"/>
    </source>
</evidence>
<evidence type="ECO:0000313" key="1">
    <source>
        <dbReference type="EMBL" id="BAN02035.1"/>
    </source>
</evidence>
<organism evidence="1 2">
    <name type="scientific">Ilumatobacter coccineus (strain NBRC 103263 / KCTC 29153 / YM16-304)</name>
    <dbReference type="NCBI Taxonomy" id="1313172"/>
    <lineage>
        <taxon>Bacteria</taxon>
        <taxon>Bacillati</taxon>
        <taxon>Actinomycetota</taxon>
        <taxon>Acidimicrobiia</taxon>
        <taxon>Acidimicrobiales</taxon>
        <taxon>Ilumatobacteraceae</taxon>
        <taxon>Ilumatobacter</taxon>
    </lineage>
</organism>
<dbReference type="Gene3D" id="3.40.30.10">
    <property type="entry name" value="Glutaredoxin"/>
    <property type="match status" value="1"/>
</dbReference>
<accession>A0A6C7EA74</accession>
<dbReference type="Proteomes" id="UP000011863">
    <property type="component" value="Chromosome"/>
</dbReference>
<dbReference type="SUPFAM" id="SSF52833">
    <property type="entry name" value="Thioredoxin-like"/>
    <property type="match status" value="1"/>
</dbReference>
<reference evidence="1 2" key="1">
    <citation type="journal article" date="2013" name="Int. J. Syst. Evol. Microbiol.">
        <title>Ilumatobacter nonamiense sp. nov. and Ilumatobacter coccineum sp. nov., isolated from seashore sand.</title>
        <authorList>
            <person name="Matsumoto A."/>
            <person name="Kasai H."/>
            <person name="Matsuo Y."/>
            <person name="Shizuri Y."/>
            <person name="Ichikawa N."/>
            <person name="Fujita N."/>
            <person name="Omura S."/>
            <person name="Takahashi Y."/>
        </authorList>
    </citation>
    <scope>NUCLEOTIDE SEQUENCE [LARGE SCALE GENOMIC DNA]</scope>
    <source>
        <strain evidence="2">NBRC 103263 / KCTC 29153 / YM16-304</strain>
    </source>
</reference>
<protein>
    <recommendedName>
        <fullName evidence="3">Alkyl hydroperoxide reductase subunit C/ Thiol specific antioxidant domain-containing protein</fullName>
    </recommendedName>
</protein>